<reference evidence="1 2" key="1">
    <citation type="submission" date="2018-07" db="EMBL/GenBank/DDBJ databases">
        <title>Pedobacter sp. nov., isolated from soil.</title>
        <authorList>
            <person name="Zhou L.Y."/>
            <person name="Du Z.J."/>
        </authorList>
    </citation>
    <scope>NUCLEOTIDE SEQUENCE [LARGE SCALE GENOMIC DNA]</scope>
    <source>
        <strain evidence="1 2">JDX94</strain>
    </source>
</reference>
<accession>A0A369PZ32</accession>
<evidence type="ECO:0000313" key="1">
    <source>
        <dbReference type="EMBL" id="RDC57744.1"/>
    </source>
</evidence>
<proteinExistence type="predicted"/>
<dbReference type="EMBL" id="QPKV01000002">
    <property type="protein sequence ID" value="RDC57744.1"/>
    <property type="molecule type" value="Genomic_DNA"/>
</dbReference>
<protein>
    <submittedName>
        <fullName evidence="1">Uncharacterized protein</fullName>
    </submittedName>
</protein>
<sequence length="267" mass="29682">MLIIRNNYQLLMLLAIALLTSCSGVVNNLPVFYTPAATSNHVSYLPKPMMSDSVKAKNYISGSFANNTLPYETGDMAMGFVNYNRSQIINNINFSYGGFAYFGGTSSGYENSQRKIREEFYEKGFHGLGLRTSIGFAERSGNTEFRILNWENAFVYEGGSYASFRKGLRDQADPLSVSSNKTTLFTTGGSTEIIWHGRRNTDRQYGFRLFLGSTIGLQRNVNYTTEKISGIASDFSFFLKIRNAYGVLGSGTNLMNNSGKITVGYSF</sequence>
<comment type="caution">
    <text evidence="1">The sequence shown here is derived from an EMBL/GenBank/DDBJ whole genome shotgun (WGS) entry which is preliminary data.</text>
</comment>
<dbReference type="RefSeq" id="WP_115401167.1">
    <property type="nucleotide sequence ID" value="NZ_QPKV01000002.1"/>
</dbReference>
<name>A0A369PZ32_9SPHI</name>
<dbReference type="PROSITE" id="PS51257">
    <property type="entry name" value="PROKAR_LIPOPROTEIN"/>
    <property type="match status" value="1"/>
</dbReference>
<evidence type="ECO:0000313" key="2">
    <source>
        <dbReference type="Proteomes" id="UP000253961"/>
    </source>
</evidence>
<dbReference type="OrthoDB" id="792799at2"/>
<gene>
    <name evidence="1" type="ORF">DU508_01945</name>
</gene>
<keyword evidence="2" id="KW-1185">Reference proteome</keyword>
<dbReference type="Proteomes" id="UP000253961">
    <property type="component" value="Unassembled WGS sequence"/>
</dbReference>
<organism evidence="1 2">
    <name type="scientific">Pedobacter chinensis</name>
    <dbReference type="NCBI Taxonomy" id="2282421"/>
    <lineage>
        <taxon>Bacteria</taxon>
        <taxon>Pseudomonadati</taxon>
        <taxon>Bacteroidota</taxon>
        <taxon>Sphingobacteriia</taxon>
        <taxon>Sphingobacteriales</taxon>
        <taxon>Sphingobacteriaceae</taxon>
        <taxon>Pedobacter</taxon>
    </lineage>
</organism>
<dbReference type="AlphaFoldDB" id="A0A369PZ32"/>